<evidence type="ECO:0000256" key="1">
    <source>
        <dbReference type="ARBA" id="ARBA00022559"/>
    </source>
</evidence>
<keyword evidence="1 7" id="KW-0575">Peroxidase</keyword>
<dbReference type="PROSITE" id="PS50873">
    <property type="entry name" value="PEROXIDASE_4"/>
    <property type="match status" value="1"/>
</dbReference>
<evidence type="ECO:0000256" key="6">
    <source>
        <dbReference type="RuleBase" id="RU004241"/>
    </source>
</evidence>
<dbReference type="InterPro" id="IPR002016">
    <property type="entry name" value="Haem_peroxidase"/>
</dbReference>
<dbReference type="Gene3D" id="1.10.420.10">
    <property type="entry name" value="Peroxidase, domain 2"/>
    <property type="match status" value="1"/>
</dbReference>
<dbReference type="GO" id="GO:0004601">
    <property type="term" value="F:peroxidase activity"/>
    <property type="evidence" value="ECO:0007669"/>
    <property type="project" value="UniProtKB-KW"/>
</dbReference>
<sequence length="530" mass="58130">MRYFLTPLALASSAAVMAQAKMFHWPNRQMEMLDTVFFEQTAFQTPVSKCVVRDNSTVAAQWVRMAFHDIATHNIDDGTGGMDSSVFFELDRGENAGLARAFPDFLGFGSRLISLADLIAAGAIVASLECNGPVFPYRAGRVDATGQGGGGAPKPFLNLTDLQESFRRQGFNNAEMIGLTACGHAFGGVTKKDFPDVMQDERQFQFFNNRTTLFDNGIVTQYLEGTTFNPLVVGVNATTNSDIRVFNSDQNATVKGLADPAAFTKTCTDLFTRMLNVVPAGVTLTDVIEPWDYKVGEARISVANNTDKLSMSTTLRLLNPKDNPRRQVKLVWVDTHGRCSQWSGCSALASGSTPITGSTFFQKGFGKTAIQYNFNIKDIDPSTSIGKFWFEIDERDGSRPTEVKNDDGKGYNIAQDDVLFDVTRSTLFTNADGTNFTSQIVIAVKDNLAGKAPINVETVDAYTAPLKYDVHEAKLDTRFKKTAGYTFFSLTPPTFRNAAFDVYYGQVVPQNLKVQHGQVAEALSKVQSLS</sequence>
<feature type="domain" description="Plant heme peroxidase family profile" evidence="8">
    <location>
        <begin position="52"/>
        <end position="299"/>
    </location>
</feature>
<comment type="similarity">
    <text evidence="6">Belongs to the peroxidase family.</text>
</comment>
<gene>
    <name evidence="9" type="ORF">E1B28_011955</name>
</gene>
<keyword evidence="3" id="KW-0479">Metal-binding</keyword>
<evidence type="ECO:0000256" key="2">
    <source>
        <dbReference type="ARBA" id="ARBA00022617"/>
    </source>
</evidence>
<keyword evidence="4 7" id="KW-0560">Oxidoreductase</keyword>
<dbReference type="EMBL" id="CM032188">
    <property type="protein sequence ID" value="KAG7087907.1"/>
    <property type="molecule type" value="Genomic_DNA"/>
</dbReference>
<accession>A0A9P7RR10</accession>
<evidence type="ECO:0000256" key="4">
    <source>
        <dbReference type="ARBA" id="ARBA00023002"/>
    </source>
</evidence>
<evidence type="ECO:0000313" key="10">
    <source>
        <dbReference type="Proteomes" id="UP001049176"/>
    </source>
</evidence>
<feature type="chain" id="PRO_5040541034" description="Peroxidase" evidence="7">
    <location>
        <begin position="21"/>
        <end position="530"/>
    </location>
</feature>
<organism evidence="9 10">
    <name type="scientific">Marasmius oreades</name>
    <name type="common">fairy-ring Marasmius</name>
    <dbReference type="NCBI Taxonomy" id="181124"/>
    <lineage>
        <taxon>Eukaryota</taxon>
        <taxon>Fungi</taxon>
        <taxon>Dikarya</taxon>
        <taxon>Basidiomycota</taxon>
        <taxon>Agaricomycotina</taxon>
        <taxon>Agaricomycetes</taxon>
        <taxon>Agaricomycetidae</taxon>
        <taxon>Agaricales</taxon>
        <taxon>Marasmiineae</taxon>
        <taxon>Marasmiaceae</taxon>
        <taxon>Marasmius</taxon>
    </lineage>
</organism>
<dbReference type="GO" id="GO:0042744">
    <property type="term" value="P:hydrogen peroxide catabolic process"/>
    <property type="evidence" value="ECO:0007669"/>
    <property type="project" value="TreeGrafter"/>
</dbReference>
<dbReference type="GeneID" id="66081030"/>
<dbReference type="RefSeq" id="XP_043004378.1">
    <property type="nucleotide sequence ID" value="XM_043157013.1"/>
</dbReference>
<dbReference type="Pfam" id="PF00141">
    <property type="entry name" value="peroxidase"/>
    <property type="match status" value="1"/>
</dbReference>
<reference evidence="9" key="1">
    <citation type="journal article" date="2021" name="Genome Biol. Evol.">
        <title>The assembled and annotated genome of the fairy-ring fungus Marasmius oreades.</title>
        <authorList>
            <person name="Hiltunen M."/>
            <person name="Ament-Velasquez S.L."/>
            <person name="Johannesson H."/>
        </authorList>
    </citation>
    <scope>NUCLEOTIDE SEQUENCE</scope>
    <source>
        <strain evidence="9">03SP1</strain>
    </source>
</reference>
<name>A0A9P7RR10_9AGAR</name>
<dbReference type="InterPro" id="IPR044831">
    <property type="entry name" value="Ccp1-like"/>
</dbReference>
<dbReference type="Proteomes" id="UP001049176">
    <property type="component" value="Chromosome 8"/>
</dbReference>
<dbReference type="KEGG" id="more:E1B28_011955"/>
<keyword evidence="7" id="KW-0732">Signal</keyword>
<dbReference type="GO" id="GO:0000302">
    <property type="term" value="P:response to reactive oxygen species"/>
    <property type="evidence" value="ECO:0007669"/>
    <property type="project" value="TreeGrafter"/>
</dbReference>
<evidence type="ECO:0000256" key="7">
    <source>
        <dbReference type="RuleBase" id="RU363051"/>
    </source>
</evidence>
<dbReference type="SUPFAM" id="SSF48113">
    <property type="entry name" value="Heme-dependent peroxidases"/>
    <property type="match status" value="1"/>
</dbReference>
<dbReference type="Gene3D" id="1.10.520.10">
    <property type="match status" value="1"/>
</dbReference>
<dbReference type="OrthoDB" id="5985073at2759"/>
<dbReference type="PANTHER" id="PTHR31356:SF53">
    <property type="entry name" value="HEME PEROXIDASE"/>
    <property type="match status" value="1"/>
</dbReference>
<evidence type="ECO:0000256" key="5">
    <source>
        <dbReference type="ARBA" id="ARBA00023004"/>
    </source>
</evidence>
<evidence type="ECO:0000256" key="3">
    <source>
        <dbReference type="ARBA" id="ARBA00022723"/>
    </source>
</evidence>
<dbReference type="PRINTS" id="PR00458">
    <property type="entry name" value="PEROXIDASE"/>
</dbReference>
<keyword evidence="10" id="KW-1185">Reference proteome</keyword>
<protein>
    <recommendedName>
        <fullName evidence="7">Peroxidase</fullName>
        <ecNumber evidence="7">1.11.1.-</ecNumber>
    </recommendedName>
</protein>
<evidence type="ECO:0000313" key="9">
    <source>
        <dbReference type="EMBL" id="KAG7087907.1"/>
    </source>
</evidence>
<dbReference type="GO" id="GO:0034599">
    <property type="term" value="P:cellular response to oxidative stress"/>
    <property type="evidence" value="ECO:0007669"/>
    <property type="project" value="InterPro"/>
</dbReference>
<dbReference type="InterPro" id="IPR010255">
    <property type="entry name" value="Haem_peroxidase_sf"/>
</dbReference>
<dbReference type="GO" id="GO:0020037">
    <property type="term" value="F:heme binding"/>
    <property type="evidence" value="ECO:0007669"/>
    <property type="project" value="UniProtKB-UniRule"/>
</dbReference>
<feature type="signal peptide" evidence="7">
    <location>
        <begin position="1"/>
        <end position="20"/>
    </location>
</feature>
<keyword evidence="5" id="KW-0408">Iron</keyword>
<dbReference type="PANTHER" id="PTHR31356">
    <property type="entry name" value="THYLAKOID LUMENAL 29 KDA PROTEIN, CHLOROPLASTIC-RELATED"/>
    <property type="match status" value="1"/>
</dbReference>
<comment type="caution">
    <text evidence="9">The sequence shown here is derived from an EMBL/GenBank/DDBJ whole genome shotgun (WGS) entry which is preliminary data.</text>
</comment>
<dbReference type="GO" id="GO:0046872">
    <property type="term" value="F:metal ion binding"/>
    <property type="evidence" value="ECO:0007669"/>
    <property type="project" value="UniProtKB-UniRule"/>
</dbReference>
<keyword evidence="2" id="KW-0349">Heme</keyword>
<evidence type="ECO:0000259" key="8">
    <source>
        <dbReference type="PROSITE" id="PS50873"/>
    </source>
</evidence>
<proteinExistence type="inferred from homology"/>
<dbReference type="EC" id="1.11.1.-" evidence="7"/>
<dbReference type="AlphaFoldDB" id="A0A9P7RR10"/>